<protein>
    <submittedName>
        <fullName evidence="1">Uncharacterized protein</fullName>
    </submittedName>
</protein>
<reference evidence="1 2" key="1">
    <citation type="journal article" date="2014" name="Nat. Commun.">
        <title>Klebsormidium flaccidum genome reveals primary factors for plant terrestrial adaptation.</title>
        <authorList>
            <person name="Hori K."/>
            <person name="Maruyama F."/>
            <person name="Fujisawa T."/>
            <person name="Togashi T."/>
            <person name="Yamamoto N."/>
            <person name="Seo M."/>
            <person name="Sato S."/>
            <person name="Yamada T."/>
            <person name="Mori H."/>
            <person name="Tajima N."/>
            <person name="Moriyama T."/>
            <person name="Ikeuchi M."/>
            <person name="Watanabe M."/>
            <person name="Wada H."/>
            <person name="Kobayashi K."/>
            <person name="Saito M."/>
            <person name="Masuda T."/>
            <person name="Sasaki-Sekimoto Y."/>
            <person name="Mashiguchi K."/>
            <person name="Awai K."/>
            <person name="Shimojima M."/>
            <person name="Masuda S."/>
            <person name="Iwai M."/>
            <person name="Nobusawa T."/>
            <person name="Narise T."/>
            <person name="Kondo S."/>
            <person name="Saito H."/>
            <person name="Sato R."/>
            <person name="Murakawa M."/>
            <person name="Ihara Y."/>
            <person name="Oshima-Yamada Y."/>
            <person name="Ohtaka K."/>
            <person name="Satoh M."/>
            <person name="Sonobe K."/>
            <person name="Ishii M."/>
            <person name="Ohtani R."/>
            <person name="Kanamori-Sato M."/>
            <person name="Honoki R."/>
            <person name="Miyazaki D."/>
            <person name="Mochizuki H."/>
            <person name="Umetsu J."/>
            <person name="Higashi K."/>
            <person name="Shibata D."/>
            <person name="Kamiya Y."/>
            <person name="Sato N."/>
            <person name="Nakamura Y."/>
            <person name="Tabata S."/>
            <person name="Ida S."/>
            <person name="Kurokawa K."/>
            <person name="Ohta H."/>
        </authorList>
    </citation>
    <scope>NUCLEOTIDE SEQUENCE [LARGE SCALE GENOMIC DNA]</scope>
    <source>
        <strain evidence="1 2">NIES-2285</strain>
    </source>
</reference>
<proteinExistence type="predicted"/>
<dbReference type="AlphaFoldDB" id="A0A1Y1HYZ5"/>
<sequence>MSVSRPGSPIWLGNPDIPPQRDGFYVIKGVGGVYIPKLLLVLGKELKGFTGKVLRKALGLDSLQKHCRSGLS</sequence>
<accession>A0A1Y1HYZ5</accession>
<dbReference type="Proteomes" id="UP000054558">
    <property type="component" value="Unassembled WGS sequence"/>
</dbReference>
<evidence type="ECO:0000313" key="2">
    <source>
        <dbReference type="Proteomes" id="UP000054558"/>
    </source>
</evidence>
<name>A0A1Y1HYZ5_KLENI</name>
<dbReference type="EMBL" id="DF237051">
    <property type="protein sequence ID" value="GAQ82161.1"/>
    <property type="molecule type" value="Genomic_DNA"/>
</dbReference>
<keyword evidence="2" id="KW-1185">Reference proteome</keyword>
<evidence type="ECO:0000313" key="1">
    <source>
        <dbReference type="EMBL" id="GAQ82161.1"/>
    </source>
</evidence>
<gene>
    <name evidence="1" type="ORF">KFL_001020115</name>
</gene>
<organism evidence="1 2">
    <name type="scientific">Klebsormidium nitens</name>
    <name type="common">Green alga</name>
    <name type="synonym">Ulothrix nitens</name>
    <dbReference type="NCBI Taxonomy" id="105231"/>
    <lineage>
        <taxon>Eukaryota</taxon>
        <taxon>Viridiplantae</taxon>
        <taxon>Streptophyta</taxon>
        <taxon>Klebsormidiophyceae</taxon>
        <taxon>Klebsormidiales</taxon>
        <taxon>Klebsormidiaceae</taxon>
        <taxon>Klebsormidium</taxon>
    </lineage>
</organism>